<evidence type="ECO:0000313" key="2">
    <source>
        <dbReference type="EMBL" id="CAF4914409.1"/>
    </source>
</evidence>
<feature type="non-terminal residue" evidence="1">
    <location>
        <position position="57"/>
    </location>
</feature>
<dbReference type="Proteomes" id="UP000676336">
    <property type="component" value="Unassembled WGS sequence"/>
</dbReference>
<evidence type="ECO:0000313" key="1">
    <source>
        <dbReference type="EMBL" id="CAF4624550.1"/>
    </source>
</evidence>
<dbReference type="EMBL" id="CAJOBI010177830">
    <property type="protein sequence ID" value="CAF4914409.1"/>
    <property type="molecule type" value="Genomic_DNA"/>
</dbReference>
<reference evidence="1" key="1">
    <citation type="submission" date="2021-02" db="EMBL/GenBank/DDBJ databases">
        <authorList>
            <person name="Nowell W R."/>
        </authorList>
    </citation>
    <scope>NUCLEOTIDE SEQUENCE</scope>
</reference>
<dbReference type="EMBL" id="CAJOBI010109158">
    <property type="protein sequence ID" value="CAF4624550.1"/>
    <property type="molecule type" value="Genomic_DNA"/>
</dbReference>
<comment type="caution">
    <text evidence="1">The sequence shown here is derived from an EMBL/GenBank/DDBJ whole genome shotgun (WGS) entry which is preliminary data.</text>
</comment>
<gene>
    <name evidence="1" type="ORF">SMN809_LOCUS40038</name>
    <name evidence="2" type="ORF">SMN809_LOCUS52388</name>
</gene>
<protein>
    <submittedName>
        <fullName evidence="1">Uncharacterized protein</fullName>
    </submittedName>
</protein>
<organism evidence="1 3">
    <name type="scientific">Rotaria magnacalcarata</name>
    <dbReference type="NCBI Taxonomy" id="392030"/>
    <lineage>
        <taxon>Eukaryota</taxon>
        <taxon>Metazoa</taxon>
        <taxon>Spiralia</taxon>
        <taxon>Gnathifera</taxon>
        <taxon>Rotifera</taxon>
        <taxon>Eurotatoria</taxon>
        <taxon>Bdelloidea</taxon>
        <taxon>Philodinida</taxon>
        <taxon>Philodinidae</taxon>
        <taxon>Rotaria</taxon>
    </lineage>
</organism>
<evidence type="ECO:0000313" key="3">
    <source>
        <dbReference type="Proteomes" id="UP000676336"/>
    </source>
</evidence>
<name>A0A8S2ZNZ1_9BILA</name>
<sequence length="57" mass="6804">MCHSGKDWHRIRHRTVAYVYLQSYMSIDWPDEYANRSECALEEILPKYLLSAIDNIT</sequence>
<accession>A0A8S2ZNZ1</accession>
<proteinExistence type="predicted"/>
<dbReference type="AlphaFoldDB" id="A0A8S2ZNZ1"/>